<gene>
    <name evidence="6" type="ORF">SAMN05421795_102643</name>
</gene>
<evidence type="ECO:0000313" key="6">
    <source>
        <dbReference type="EMBL" id="SIS69679.1"/>
    </source>
</evidence>
<dbReference type="GO" id="GO:0046872">
    <property type="term" value="F:metal ion binding"/>
    <property type="evidence" value="ECO:0007669"/>
    <property type="project" value="UniProtKB-KW"/>
</dbReference>
<keyword evidence="4" id="KW-0732">Signal</keyword>
<dbReference type="InterPro" id="IPR036909">
    <property type="entry name" value="Cyt_c-like_dom_sf"/>
</dbReference>
<dbReference type="GO" id="GO:0009055">
    <property type="term" value="F:electron transfer activity"/>
    <property type="evidence" value="ECO:0007669"/>
    <property type="project" value="InterPro"/>
</dbReference>
<dbReference type="Pfam" id="PF00034">
    <property type="entry name" value="Cytochrom_C"/>
    <property type="match status" value="1"/>
</dbReference>
<reference evidence="7" key="1">
    <citation type="submission" date="2017-01" db="EMBL/GenBank/DDBJ databases">
        <authorList>
            <person name="Varghese N."/>
            <person name="Submissions S."/>
        </authorList>
    </citation>
    <scope>NUCLEOTIDE SEQUENCE [LARGE SCALE GENOMIC DNA]</scope>
    <source>
        <strain evidence="7">DSM 18714</strain>
    </source>
</reference>
<feature type="chain" id="PRO_5012546257" evidence="4">
    <location>
        <begin position="21"/>
        <end position="145"/>
    </location>
</feature>
<dbReference type="STRING" id="407234.SAMN05421795_102643"/>
<dbReference type="PROSITE" id="PS51257">
    <property type="entry name" value="PROKAR_LIPOPROTEIN"/>
    <property type="match status" value="1"/>
</dbReference>
<dbReference type="SUPFAM" id="SSF46626">
    <property type="entry name" value="Cytochrome c"/>
    <property type="match status" value="1"/>
</dbReference>
<evidence type="ECO:0000256" key="2">
    <source>
        <dbReference type="ARBA" id="ARBA00022723"/>
    </source>
</evidence>
<sequence>MTRAIPLSHLVLSVVPLAVAAGLAGCAALAPVPSGRADFQSFCVSCHGASGQGDGAAGALLDTRPADLTRIAARRGGAFPRAEVMSKIWGYARGSATHPGMPAFGALLEGRTVLYDSGDGIETPTPLRLVQLAEYLETIQTPAQP</sequence>
<organism evidence="6 7">
    <name type="scientific">Phaeovulum vinaykumarii</name>
    <dbReference type="NCBI Taxonomy" id="407234"/>
    <lineage>
        <taxon>Bacteria</taxon>
        <taxon>Pseudomonadati</taxon>
        <taxon>Pseudomonadota</taxon>
        <taxon>Alphaproteobacteria</taxon>
        <taxon>Rhodobacterales</taxon>
        <taxon>Paracoccaceae</taxon>
        <taxon>Phaeovulum</taxon>
    </lineage>
</organism>
<keyword evidence="2" id="KW-0479">Metal-binding</keyword>
<keyword evidence="1" id="KW-0349">Heme</keyword>
<name>A0A1N7L755_9RHOB</name>
<evidence type="ECO:0000256" key="1">
    <source>
        <dbReference type="ARBA" id="ARBA00022617"/>
    </source>
</evidence>
<protein>
    <submittedName>
        <fullName evidence="6">Cytochrome c</fullName>
    </submittedName>
</protein>
<dbReference type="GO" id="GO:0020037">
    <property type="term" value="F:heme binding"/>
    <property type="evidence" value="ECO:0007669"/>
    <property type="project" value="InterPro"/>
</dbReference>
<dbReference type="EMBL" id="FTOM01000002">
    <property type="protein sequence ID" value="SIS69679.1"/>
    <property type="molecule type" value="Genomic_DNA"/>
</dbReference>
<evidence type="ECO:0000256" key="3">
    <source>
        <dbReference type="ARBA" id="ARBA00023004"/>
    </source>
</evidence>
<dbReference type="AlphaFoldDB" id="A0A1N7L755"/>
<evidence type="ECO:0000259" key="5">
    <source>
        <dbReference type="Pfam" id="PF00034"/>
    </source>
</evidence>
<evidence type="ECO:0000256" key="4">
    <source>
        <dbReference type="SAM" id="SignalP"/>
    </source>
</evidence>
<evidence type="ECO:0000313" key="7">
    <source>
        <dbReference type="Proteomes" id="UP000186098"/>
    </source>
</evidence>
<feature type="signal peptide" evidence="4">
    <location>
        <begin position="1"/>
        <end position="20"/>
    </location>
</feature>
<proteinExistence type="predicted"/>
<dbReference type="Proteomes" id="UP000186098">
    <property type="component" value="Unassembled WGS sequence"/>
</dbReference>
<dbReference type="OrthoDB" id="5514238at2"/>
<accession>A0A1N7L755</accession>
<dbReference type="RefSeq" id="WP_076364553.1">
    <property type="nucleotide sequence ID" value="NZ_FTOM01000002.1"/>
</dbReference>
<keyword evidence="3" id="KW-0408">Iron</keyword>
<keyword evidence="7" id="KW-1185">Reference proteome</keyword>
<dbReference type="Gene3D" id="1.10.760.10">
    <property type="entry name" value="Cytochrome c-like domain"/>
    <property type="match status" value="1"/>
</dbReference>
<dbReference type="InterPro" id="IPR009056">
    <property type="entry name" value="Cyt_c-like_dom"/>
</dbReference>
<feature type="domain" description="Cytochrome c" evidence="5">
    <location>
        <begin position="35"/>
        <end position="104"/>
    </location>
</feature>